<protein>
    <recommendedName>
        <fullName evidence="4">HTH luxR-type domain-containing protein</fullName>
    </recommendedName>
</protein>
<evidence type="ECO:0000256" key="3">
    <source>
        <dbReference type="ARBA" id="ARBA00023163"/>
    </source>
</evidence>
<dbReference type="CDD" id="cd06170">
    <property type="entry name" value="LuxR_C_like"/>
    <property type="match status" value="1"/>
</dbReference>
<dbReference type="Gene3D" id="1.10.10.10">
    <property type="entry name" value="Winged helix-like DNA-binding domain superfamily/Winged helix DNA-binding domain"/>
    <property type="match status" value="1"/>
</dbReference>
<dbReference type="Pfam" id="PF00196">
    <property type="entry name" value="GerE"/>
    <property type="match status" value="1"/>
</dbReference>
<dbReference type="AlphaFoldDB" id="A0A2T4U7S0"/>
<dbReference type="SMART" id="SM00421">
    <property type="entry name" value="HTH_LUXR"/>
    <property type="match status" value="1"/>
</dbReference>
<accession>A0A2T4U7S0</accession>
<proteinExistence type="predicted"/>
<evidence type="ECO:0000259" key="4">
    <source>
        <dbReference type="PROSITE" id="PS50043"/>
    </source>
</evidence>
<organism evidence="5 6">
    <name type="scientific">Alkalicoccus saliphilus</name>
    <dbReference type="NCBI Taxonomy" id="200989"/>
    <lineage>
        <taxon>Bacteria</taxon>
        <taxon>Bacillati</taxon>
        <taxon>Bacillota</taxon>
        <taxon>Bacilli</taxon>
        <taxon>Bacillales</taxon>
        <taxon>Bacillaceae</taxon>
        <taxon>Alkalicoccus</taxon>
    </lineage>
</organism>
<dbReference type="PROSITE" id="PS00622">
    <property type="entry name" value="HTH_LUXR_1"/>
    <property type="match status" value="1"/>
</dbReference>
<dbReference type="PROSITE" id="PS50043">
    <property type="entry name" value="HTH_LUXR_2"/>
    <property type="match status" value="1"/>
</dbReference>
<reference evidence="5 6" key="1">
    <citation type="submission" date="2018-03" db="EMBL/GenBank/DDBJ databases">
        <title>Alkalicoccus saliphilus sp. nov., isolated from a mineral pool.</title>
        <authorList>
            <person name="Zhao B."/>
        </authorList>
    </citation>
    <scope>NUCLEOTIDE SEQUENCE [LARGE SCALE GENOMIC DNA]</scope>
    <source>
        <strain evidence="5 6">6AG</strain>
    </source>
</reference>
<dbReference type="GO" id="GO:0006355">
    <property type="term" value="P:regulation of DNA-templated transcription"/>
    <property type="evidence" value="ECO:0007669"/>
    <property type="project" value="InterPro"/>
</dbReference>
<dbReference type="InterPro" id="IPR036388">
    <property type="entry name" value="WH-like_DNA-bd_sf"/>
</dbReference>
<evidence type="ECO:0000256" key="2">
    <source>
        <dbReference type="ARBA" id="ARBA00023125"/>
    </source>
</evidence>
<sequence length="111" mass="13018">MDSLECYGVYLEQAMHEELVQQLHEQKLRDRPIKRLVLRESDVQYRLTKNERAVLQHILDGHNNRSIAEHMYLAPSTVSTVISHLLKKLDANDRTDAMVRIIRNGWVDAIR</sequence>
<dbReference type="GO" id="GO:0003677">
    <property type="term" value="F:DNA binding"/>
    <property type="evidence" value="ECO:0007669"/>
    <property type="project" value="UniProtKB-KW"/>
</dbReference>
<dbReference type="InterPro" id="IPR016032">
    <property type="entry name" value="Sig_transdc_resp-reg_C-effctor"/>
</dbReference>
<dbReference type="EMBL" id="PZJJ01000007">
    <property type="protein sequence ID" value="PTL39424.1"/>
    <property type="molecule type" value="Genomic_DNA"/>
</dbReference>
<comment type="caution">
    <text evidence="5">The sequence shown here is derived from an EMBL/GenBank/DDBJ whole genome shotgun (WGS) entry which is preliminary data.</text>
</comment>
<dbReference type="SUPFAM" id="SSF46894">
    <property type="entry name" value="C-terminal effector domain of the bipartite response regulators"/>
    <property type="match status" value="1"/>
</dbReference>
<dbReference type="PANTHER" id="PTHR44688">
    <property type="entry name" value="DNA-BINDING TRANSCRIPTIONAL ACTIVATOR DEVR_DOSR"/>
    <property type="match status" value="1"/>
</dbReference>
<keyword evidence="3" id="KW-0804">Transcription</keyword>
<dbReference type="RefSeq" id="WP_107584351.1">
    <property type="nucleotide sequence ID" value="NZ_PZJJ01000007.1"/>
</dbReference>
<evidence type="ECO:0000313" key="5">
    <source>
        <dbReference type="EMBL" id="PTL39424.1"/>
    </source>
</evidence>
<evidence type="ECO:0000313" key="6">
    <source>
        <dbReference type="Proteomes" id="UP000240509"/>
    </source>
</evidence>
<keyword evidence="1" id="KW-0805">Transcription regulation</keyword>
<dbReference type="PRINTS" id="PR00038">
    <property type="entry name" value="HTHLUXR"/>
</dbReference>
<keyword evidence="6" id="KW-1185">Reference proteome</keyword>
<evidence type="ECO:0000256" key="1">
    <source>
        <dbReference type="ARBA" id="ARBA00023015"/>
    </source>
</evidence>
<dbReference type="OrthoDB" id="2965189at2"/>
<gene>
    <name evidence="5" type="ORF">C6Y45_06235</name>
</gene>
<feature type="domain" description="HTH luxR-type" evidence="4">
    <location>
        <begin position="40"/>
        <end position="105"/>
    </location>
</feature>
<dbReference type="Proteomes" id="UP000240509">
    <property type="component" value="Unassembled WGS sequence"/>
</dbReference>
<keyword evidence="2" id="KW-0238">DNA-binding</keyword>
<name>A0A2T4U7S0_9BACI</name>
<dbReference type="PANTHER" id="PTHR44688:SF16">
    <property type="entry name" value="DNA-BINDING TRANSCRIPTIONAL ACTIVATOR DEVR_DOSR"/>
    <property type="match status" value="1"/>
</dbReference>
<dbReference type="InterPro" id="IPR000792">
    <property type="entry name" value="Tscrpt_reg_LuxR_C"/>
</dbReference>